<accession>A0A810QIT0</accession>
<dbReference type="AlphaFoldDB" id="A0A810QIT0"/>
<protein>
    <submittedName>
        <fullName evidence="2">Uncharacterized protein</fullName>
    </submittedName>
</protein>
<evidence type="ECO:0000256" key="1">
    <source>
        <dbReference type="SAM" id="MobiDB-lite"/>
    </source>
</evidence>
<evidence type="ECO:0000313" key="3">
    <source>
        <dbReference type="Proteomes" id="UP000679848"/>
    </source>
</evidence>
<proteinExistence type="predicted"/>
<dbReference type="EMBL" id="AP023420">
    <property type="protein sequence ID" value="BCK85351.1"/>
    <property type="molecule type" value="Genomic_DNA"/>
</dbReference>
<gene>
    <name evidence="2" type="ORF">MM59RIKEN_26700</name>
</gene>
<organism evidence="2 3">
    <name type="scientific">Pusillibacter faecalis</name>
    <dbReference type="NCBI Taxonomy" id="2714358"/>
    <lineage>
        <taxon>Bacteria</taxon>
        <taxon>Bacillati</taxon>
        <taxon>Bacillota</taxon>
        <taxon>Clostridia</taxon>
        <taxon>Eubacteriales</taxon>
        <taxon>Oscillospiraceae</taxon>
        <taxon>Pusillibacter</taxon>
    </lineage>
</organism>
<keyword evidence="3" id="KW-1185">Reference proteome</keyword>
<sequence length="151" mass="16227">MTECESPLGVPEKQGAFAEDGIGYITHIPHALHNPVGKRGGYAAKTGDNFCEEKQKQVLTIHEMAVMLFVGTGLDLFQISHQCHPPPVADTPERRGHAEHRHPQNGEVTASEGHVALSAKAGQGRDVPPEAGSLPDDLSVAQVLRENDNAR</sequence>
<dbReference type="KEGG" id="pfaa:MM59RIKEN_26700"/>
<feature type="compositionally biased region" description="Basic and acidic residues" evidence="1">
    <location>
        <begin position="91"/>
        <end position="104"/>
    </location>
</feature>
<name>A0A810QIT0_9FIRM</name>
<dbReference type="RefSeq" id="WP_213543487.1">
    <property type="nucleotide sequence ID" value="NZ_AP023420.1"/>
</dbReference>
<dbReference type="Proteomes" id="UP000679848">
    <property type="component" value="Chromosome"/>
</dbReference>
<reference evidence="2" key="1">
    <citation type="submission" date="2020-09" db="EMBL/GenBank/DDBJ databases">
        <title>New species isolated from human feces.</title>
        <authorList>
            <person name="Kitahara M."/>
            <person name="Shigeno Y."/>
            <person name="Shime M."/>
            <person name="Matsumoto Y."/>
            <person name="Nakamura S."/>
            <person name="Motooka D."/>
            <person name="Fukuoka S."/>
            <person name="Nishikawa H."/>
            <person name="Benno Y."/>
        </authorList>
    </citation>
    <scope>NUCLEOTIDE SEQUENCE</scope>
    <source>
        <strain evidence="2">MM59</strain>
    </source>
</reference>
<feature type="region of interest" description="Disordered" evidence="1">
    <location>
        <begin position="85"/>
        <end position="151"/>
    </location>
</feature>
<evidence type="ECO:0000313" key="2">
    <source>
        <dbReference type="EMBL" id="BCK85351.1"/>
    </source>
</evidence>